<sequence length="49" mass="5825">MVRHMAYKLSLLSYLSKEFRSQRCVTHANFINEHTLSMTSEEFEQSKTN</sequence>
<evidence type="ECO:0000313" key="1">
    <source>
        <dbReference type="EMBL" id="JAH32371.1"/>
    </source>
</evidence>
<name>A0A0E9RTB2_ANGAN</name>
<dbReference type="EMBL" id="GBXM01076206">
    <property type="protein sequence ID" value="JAH32371.1"/>
    <property type="molecule type" value="Transcribed_RNA"/>
</dbReference>
<organism evidence="1">
    <name type="scientific">Anguilla anguilla</name>
    <name type="common">European freshwater eel</name>
    <name type="synonym">Muraena anguilla</name>
    <dbReference type="NCBI Taxonomy" id="7936"/>
    <lineage>
        <taxon>Eukaryota</taxon>
        <taxon>Metazoa</taxon>
        <taxon>Chordata</taxon>
        <taxon>Craniata</taxon>
        <taxon>Vertebrata</taxon>
        <taxon>Euteleostomi</taxon>
        <taxon>Actinopterygii</taxon>
        <taxon>Neopterygii</taxon>
        <taxon>Teleostei</taxon>
        <taxon>Anguilliformes</taxon>
        <taxon>Anguillidae</taxon>
        <taxon>Anguilla</taxon>
    </lineage>
</organism>
<reference evidence="1" key="1">
    <citation type="submission" date="2014-11" db="EMBL/GenBank/DDBJ databases">
        <authorList>
            <person name="Amaro Gonzalez C."/>
        </authorList>
    </citation>
    <scope>NUCLEOTIDE SEQUENCE</scope>
</reference>
<reference evidence="1" key="2">
    <citation type="journal article" date="2015" name="Fish Shellfish Immunol.">
        <title>Early steps in the European eel (Anguilla anguilla)-Vibrio vulnificus interaction in the gills: Role of the RtxA13 toxin.</title>
        <authorList>
            <person name="Callol A."/>
            <person name="Pajuelo D."/>
            <person name="Ebbesson L."/>
            <person name="Teles M."/>
            <person name="MacKenzie S."/>
            <person name="Amaro C."/>
        </authorList>
    </citation>
    <scope>NUCLEOTIDE SEQUENCE</scope>
</reference>
<protein>
    <submittedName>
        <fullName evidence="1">Uncharacterized protein</fullName>
    </submittedName>
</protein>
<dbReference type="AlphaFoldDB" id="A0A0E9RTB2"/>
<accession>A0A0E9RTB2</accession>
<proteinExistence type="predicted"/>